<reference evidence="3 4" key="3">
    <citation type="journal article" date="2008" name="BMC Genomics">
        <title>The genome of the versatile nitrogen fixer Azorhizobium caulinodans ORS571.</title>
        <authorList>
            <person name="Lee KB."/>
            <person name="Backer P.D."/>
            <person name="Aono T."/>
            <person name="Liu CT."/>
            <person name="Suzuki S."/>
            <person name="Suzuki T."/>
            <person name="Kaneko T."/>
            <person name="Yamada M."/>
            <person name="Tabata S."/>
            <person name="Kupfer D.M."/>
            <person name="Najar F.Z."/>
            <person name="Wiley G.B."/>
            <person name="Roe B."/>
            <person name="Binnewies T.T."/>
            <person name="Ussery D.W."/>
            <person name="D'Haeze W."/>
            <person name="Herder J.D."/>
            <person name="Gevers D."/>
            <person name="Vereecke D."/>
            <person name="Holsters M."/>
            <person name="Oyaizu H."/>
        </authorList>
    </citation>
    <scope>NUCLEOTIDE SEQUENCE [LARGE SCALE GENOMIC DNA]</scope>
    <source>
        <strain evidence="4">ATCC 43989 / DSM 5975 / JCM 20966 / LMG 6465 / NBRC 14845 / NCIMB 13405 / ORS 571</strain>
    </source>
</reference>
<reference evidence="4" key="2">
    <citation type="submission" date="2007-04" db="EMBL/GenBank/DDBJ databases">
        <title>Complete genome sequence of the nitrogen-fixing bacterium Azorhizobium caulinodans ORS571.</title>
        <authorList>
            <person name="Lee K.B."/>
            <person name="Backer P.D."/>
            <person name="Aono T."/>
            <person name="Liu C.T."/>
            <person name="Suzuki S."/>
            <person name="Suzuki T."/>
            <person name="Kaneko T."/>
            <person name="Yamada M."/>
            <person name="Tabata S."/>
            <person name="Kupfer D.M."/>
            <person name="Najar F.Z."/>
            <person name="Wiley G.B."/>
            <person name="Roe B."/>
            <person name="Binnewies T."/>
            <person name="Ussery D."/>
            <person name="Vereecke D."/>
            <person name="Gevers D."/>
            <person name="Holsters M."/>
            <person name="Oyaizu H."/>
        </authorList>
    </citation>
    <scope>NUCLEOTIDE SEQUENCE [LARGE SCALE GENOMIC DNA]</scope>
    <source>
        <strain evidence="4">ATCC 43989 / DSM 5975 / JCM 20966 / LMG 6465 / NBRC 14845 / NCIMB 13405 / ORS 571</strain>
    </source>
</reference>
<dbReference type="InterPro" id="IPR008807">
    <property type="entry name" value="ROS_MUCR"/>
</dbReference>
<dbReference type="GO" id="GO:0006355">
    <property type="term" value="P:regulation of DNA-templated transcription"/>
    <property type="evidence" value="ECO:0007669"/>
    <property type="project" value="InterPro"/>
</dbReference>
<dbReference type="EMBL" id="AP009384">
    <property type="protein sequence ID" value="BAF87979.1"/>
    <property type="molecule type" value="Genomic_DNA"/>
</dbReference>
<dbReference type="RefSeq" id="WP_012170508.1">
    <property type="nucleotide sequence ID" value="NC_009937.1"/>
</dbReference>
<feature type="region of interest" description="Disordered" evidence="2">
    <location>
        <begin position="129"/>
        <end position="151"/>
    </location>
</feature>
<comment type="similarity">
    <text evidence="1">Belongs to the ros/MucR family.</text>
</comment>
<dbReference type="KEGG" id="azc:AZC_1981"/>
<evidence type="ECO:0000313" key="4">
    <source>
        <dbReference type="Proteomes" id="UP000000270"/>
    </source>
</evidence>
<reference evidence="3 4" key="5">
    <citation type="journal article" date="2010" name="Appl. Environ. Microbiol.">
        <title>phrR-like gene praR of Azorhizobium caulinodans ORS571 is essential for symbiosis with Sesbania rostrata and is involved in expression of reb genes.</title>
        <authorList>
            <person name="Akiba N."/>
            <person name="Aono T."/>
            <person name="Toyazaki H."/>
            <person name="Sato S."/>
            <person name="Oyaizu H."/>
        </authorList>
    </citation>
    <scope>NUCLEOTIDE SEQUENCE [LARGE SCALE GENOMIC DNA]</scope>
    <source>
        <strain evidence="4">ATCC 43989 / DSM 5975 / JCM 20966 / LMG 6465 / NBRC 14845 / NCIMB 13405 / ORS 571</strain>
    </source>
</reference>
<protein>
    <submittedName>
        <fullName evidence="3">Putative transcriptional regulator</fullName>
    </submittedName>
</protein>
<dbReference type="STRING" id="438753.AZC_1981"/>
<organism evidence="3 4">
    <name type="scientific">Azorhizobium caulinodans (strain ATCC 43989 / DSM 5975 / JCM 20966 / LMG 6465 / NBRC 14845 / NCIMB 13405 / ORS 571)</name>
    <dbReference type="NCBI Taxonomy" id="438753"/>
    <lineage>
        <taxon>Bacteria</taxon>
        <taxon>Pseudomonadati</taxon>
        <taxon>Pseudomonadota</taxon>
        <taxon>Alphaproteobacteria</taxon>
        <taxon>Hyphomicrobiales</taxon>
        <taxon>Xanthobacteraceae</taxon>
        <taxon>Azorhizobium</taxon>
    </lineage>
</organism>
<reference evidence="3 4" key="4">
    <citation type="journal article" date="2009" name="Appl. Environ. Microbiol.">
        <title>Comparative genome-wide transcriptional profiling of Azorhizobium caulinodans ORS571 grown under free-living and symbiotic conditions.</title>
        <authorList>
            <person name="Tsukada S."/>
            <person name="Aono T."/>
            <person name="Akiba N."/>
            <person name="Lee KB."/>
            <person name="Liu CT."/>
            <person name="Toyazaki H."/>
            <person name="Oyaizu H."/>
        </authorList>
    </citation>
    <scope>NUCLEOTIDE SEQUENCE [LARGE SCALE GENOMIC DNA]</scope>
    <source>
        <strain evidence="4">ATCC 43989 / DSM 5975 / JCM 20966 / LMG 6465 / NBRC 14845 / NCIMB 13405 / ORS 571</strain>
    </source>
</reference>
<evidence type="ECO:0000313" key="3">
    <source>
        <dbReference type="EMBL" id="BAF87979.1"/>
    </source>
</evidence>
<evidence type="ECO:0000256" key="1">
    <source>
        <dbReference type="ARBA" id="ARBA00007031"/>
    </source>
</evidence>
<dbReference type="AlphaFoldDB" id="A8I350"/>
<reference evidence="3 4" key="6">
    <citation type="journal article" date="2011" name="Appl. Environ. Microbiol.">
        <title>Involvement of the azorhizobial chromosome partition gene (parA) in the onset of bacteroid differentiation during Sesbania rostrata stem nodule development.</title>
        <authorList>
            <person name="Liu CT."/>
            <person name="Lee KB."/>
            <person name="Wang YS."/>
            <person name="Peng MH."/>
            <person name="Lee KT."/>
            <person name="Suzuki S."/>
            <person name="Suzuki T."/>
            <person name="Oyaizu H."/>
        </authorList>
    </citation>
    <scope>NUCLEOTIDE SEQUENCE [LARGE SCALE GENOMIC DNA]</scope>
    <source>
        <strain evidence="4">ATCC 43989 / DSM 5975 / JCM 20966 / LMG 6465 / NBRC 14845 / NCIMB 13405 / ORS 571</strain>
    </source>
</reference>
<gene>
    <name evidence="3" type="ordered locus">AZC_1981</name>
</gene>
<dbReference type="GO" id="GO:0008270">
    <property type="term" value="F:zinc ion binding"/>
    <property type="evidence" value="ECO:0007669"/>
    <property type="project" value="InterPro"/>
</dbReference>
<dbReference type="Gene3D" id="1.10.10.1550">
    <property type="entry name" value="ROS/MUCR transcriptional regulator protein"/>
    <property type="match status" value="1"/>
</dbReference>
<dbReference type="Pfam" id="PF05443">
    <property type="entry name" value="ROS_MUCR"/>
    <property type="match status" value="1"/>
</dbReference>
<name>A8I350_AZOC5</name>
<dbReference type="Proteomes" id="UP000000270">
    <property type="component" value="Chromosome"/>
</dbReference>
<dbReference type="eggNOG" id="COG4957">
    <property type="taxonomic scope" value="Bacteria"/>
</dbReference>
<sequence>MSLDPQNSATLELVADIVTAYVGNNTVAQSDLSDLIVKVHAALRGLSGNTAEAAPVEELKPAVPVKKSVTPDYIICLEDGRQFKSLKRHLQSAYGLTPDAYRAKWNLPRDYPMVAPNYAAARSELARSLGLGRKPAPEPAKKAAPARRKKA</sequence>
<proteinExistence type="inferred from homology"/>
<keyword evidence="4" id="KW-1185">Reference proteome</keyword>
<dbReference type="HOGENOM" id="CLU_106247_2_1_5"/>
<accession>A8I350</accession>
<dbReference type="GO" id="GO:0003677">
    <property type="term" value="F:DNA binding"/>
    <property type="evidence" value="ECO:0007669"/>
    <property type="project" value="InterPro"/>
</dbReference>
<evidence type="ECO:0000256" key="2">
    <source>
        <dbReference type="SAM" id="MobiDB-lite"/>
    </source>
</evidence>
<reference evidence="3 4" key="1">
    <citation type="journal article" date="2007" name="Appl. Environ. Microbiol.">
        <title>Rhizobial factors required for stem nodule maturation and maintenance in Sesbania rostrata-Azorhizobium caulinodans ORS571 symbiosis.</title>
        <authorList>
            <person name="Suzuki S."/>
            <person name="Aono T."/>
            <person name="Lee KB."/>
            <person name="Suzuki T."/>
            <person name="Liu CT."/>
            <person name="Miwa H."/>
            <person name="Wakao S."/>
            <person name="Iki T."/>
            <person name="Oyaizu H."/>
        </authorList>
    </citation>
    <scope>NUCLEOTIDE SEQUENCE [LARGE SCALE GENOMIC DNA]</scope>
    <source>
        <strain evidence="4">ATCC 43989 / DSM 5975 / JCM 20966 / LMG 6465 / NBRC 14845 / NCIMB 13405 / ORS 571</strain>
    </source>
</reference>
<dbReference type="InterPro" id="IPR041920">
    <property type="entry name" value="ROS/MUCR_sf"/>
</dbReference>